<dbReference type="EMBL" id="FJ079152">
    <property type="protein sequence ID" value="AFG70168.1"/>
    <property type="molecule type" value="Genomic_DNA"/>
</dbReference>
<evidence type="ECO:0000313" key="10">
    <source>
        <dbReference type="EMBL" id="AFG70172.1"/>
    </source>
</evidence>
<accession>H9X7C5</accession>
<feature type="non-terminal residue" evidence="6">
    <location>
        <position position="1"/>
    </location>
</feature>
<dbReference type="EMBL" id="FJ079150">
    <property type="protein sequence ID" value="AFG70171.1"/>
    <property type="molecule type" value="Genomic_DNA"/>
</dbReference>
<dbReference type="EMBL" id="FJ079162">
    <property type="protein sequence ID" value="AFG70164.1"/>
    <property type="molecule type" value="Genomic_DNA"/>
</dbReference>
<dbReference type="EMBL" id="FJ079153">
    <property type="protein sequence ID" value="AFG70169.1"/>
    <property type="molecule type" value="Genomic_DNA"/>
</dbReference>
<evidence type="ECO:0000313" key="3">
    <source>
        <dbReference type="EMBL" id="AFG70165.1"/>
    </source>
</evidence>
<keyword evidence="1" id="KW-0812">Transmembrane</keyword>
<dbReference type="EMBL" id="FJ079159">
    <property type="protein sequence ID" value="AFG70180.1"/>
    <property type="molecule type" value="Genomic_DNA"/>
</dbReference>
<keyword evidence="1" id="KW-0472">Membrane</keyword>
<dbReference type="EMBL" id="FJ079146">
    <property type="protein sequence ID" value="AFG70166.1"/>
    <property type="molecule type" value="Genomic_DNA"/>
</dbReference>
<dbReference type="EMBL" id="FJ079147">
    <property type="protein sequence ID" value="AFG70176.1"/>
    <property type="molecule type" value="Genomic_DNA"/>
</dbReference>
<keyword evidence="1" id="KW-1133">Transmembrane helix</keyword>
<feature type="transmembrane region" description="Helical" evidence="1">
    <location>
        <begin position="30"/>
        <end position="48"/>
    </location>
</feature>
<evidence type="ECO:0000313" key="2">
    <source>
        <dbReference type="EMBL" id="AFG70164.1"/>
    </source>
</evidence>
<evidence type="ECO:0000313" key="7">
    <source>
        <dbReference type="EMBL" id="AFG70169.1"/>
    </source>
</evidence>
<evidence type="ECO:0000313" key="13">
    <source>
        <dbReference type="EMBL" id="AFG70175.1"/>
    </source>
</evidence>
<protein>
    <submittedName>
        <fullName evidence="6">Uncharacterized protein</fullName>
    </submittedName>
</protein>
<evidence type="ECO:0000313" key="18">
    <source>
        <dbReference type="EMBL" id="AFG70180.1"/>
    </source>
</evidence>
<dbReference type="EMBL" id="FJ079158">
    <property type="protein sequence ID" value="AFG70167.1"/>
    <property type="molecule type" value="Genomic_DNA"/>
</dbReference>
<sequence>YDCSSPRGCKSVATFPSLRGISLNGGFEEAGIMMAMVIGYRLLAYMSLRRMNLRI</sequence>
<evidence type="ECO:0000313" key="4">
    <source>
        <dbReference type="EMBL" id="AFG70166.1"/>
    </source>
</evidence>
<gene>
    <name evidence="6" type="ORF">0_6999_01</name>
</gene>
<proteinExistence type="predicted"/>
<reference evidence="6" key="1">
    <citation type="submission" date="2008-08" db="EMBL/GenBank/DDBJ databases">
        <title>Nucleotide Diversity and Divergence in the Loblolly Pine Gene Space.</title>
        <authorList>
            <person name="Neale D.B."/>
            <person name="Wegrzyn J.L."/>
            <person name="Lee J.M."/>
            <person name="Eckert A.J."/>
            <person name="Liechty J.D."/>
            <person name="Stevens K.A."/>
            <person name="Langley C.H."/>
        </authorList>
    </citation>
    <scope>NUCLEOTIDE SEQUENCE</scope>
    <source>
        <strain evidence="6">2171</strain>
        <strain evidence="16">2172</strain>
        <strain evidence="10">2173</strain>
        <strain evidence="7">2174</strain>
        <strain evidence="15">2175</strain>
        <strain evidence="5">2176</strain>
        <strain evidence="18">2177</strain>
        <strain evidence="9">2178</strain>
        <strain evidence="12">2179</strain>
        <strain evidence="17">2180</strain>
        <strain evidence="3">2182</strain>
        <strain evidence="4">2183</strain>
        <strain evidence="8">2184</strain>
        <strain evidence="11">2185</strain>
        <strain evidence="2">2186</strain>
        <strain evidence="14">2187</strain>
        <strain evidence="13">2188</strain>
        <tissue evidence="6">Megagametophyte</tissue>
    </source>
</reference>
<evidence type="ECO:0000313" key="5">
    <source>
        <dbReference type="EMBL" id="AFG70167.1"/>
    </source>
</evidence>
<evidence type="ECO:0000313" key="16">
    <source>
        <dbReference type="EMBL" id="AFG70178.1"/>
    </source>
</evidence>
<organism evidence="6">
    <name type="scientific">Pinus taeda</name>
    <name type="common">Loblolly pine</name>
    <dbReference type="NCBI Taxonomy" id="3352"/>
    <lineage>
        <taxon>Eukaryota</taxon>
        <taxon>Viridiplantae</taxon>
        <taxon>Streptophyta</taxon>
        <taxon>Embryophyta</taxon>
        <taxon>Tracheophyta</taxon>
        <taxon>Spermatophyta</taxon>
        <taxon>Pinopsida</taxon>
        <taxon>Pinidae</taxon>
        <taxon>Conifers I</taxon>
        <taxon>Pinales</taxon>
        <taxon>Pinaceae</taxon>
        <taxon>Pinus</taxon>
        <taxon>Pinus subgen. Pinus</taxon>
    </lineage>
</organism>
<dbReference type="EMBL" id="FJ079157">
    <property type="protein sequence ID" value="AFG70174.1"/>
    <property type="molecule type" value="Genomic_DNA"/>
</dbReference>
<evidence type="ECO:0000313" key="6">
    <source>
        <dbReference type="EMBL" id="AFG70168.1"/>
    </source>
</evidence>
<dbReference type="EMBL" id="FJ079155">
    <property type="protein sequence ID" value="AFG70175.1"/>
    <property type="molecule type" value="Genomic_DNA"/>
</dbReference>
<dbReference type="EMBL" id="FJ079156">
    <property type="protein sequence ID" value="AFG70178.1"/>
    <property type="molecule type" value="Genomic_DNA"/>
</dbReference>
<dbReference type="EMBL" id="FJ079160">
    <property type="protein sequence ID" value="AFG70165.1"/>
    <property type="molecule type" value="Genomic_DNA"/>
</dbReference>
<evidence type="ECO:0000313" key="11">
    <source>
        <dbReference type="EMBL" id="AFG70173.1"/>
    </source>
</evidence>
<evidence type="ECO:0000313" key="8">
    <source>
        <dbReference type="EMBL" id="AFG70170.1"/>
    </source>
</evidence>
<evidence type="ECO:0000313" key="14">
    <source>
        <dbReference type="EMBL" id="AFG70176.1"/>
    </source>
</evidence>
<evidence type="ECO:0000256" key="1">
    <source>
        <dbReference type="SAM" id="Phobius"/>
    </source>
</evidence>
<dbReference type="EMBL" id="FJ079149">
    <property type="protein sequence ID" value="AFG70170.1"/>
    <property type="molecule type" value="Genomic_DNA"/>
</dbReference>
<dbReference type="AlphaFoldDB" id="H9X7C5"/>
<evidence type="ECO:0000313" key="15">
    <source>
        <dbReference type="EMBL" id="AFG70177.1"/>
    </source>
</evidence>
<evidence type="ECO:0000313" key="12">
    <source>
        <dbReference type="EMBL" id="AFG70174.1"/>
    </source>
</evidence>
<name>H9X7C5_PINTA</name>
<dbReference type="EMBL" id="FJ079145">
    <property type="protein sequence ID" value="AFG70172.1"/>
    <property type="molecule type" value="Genomic_DNA"/>
</dbReference>
<dbReference type="EMBL" id="FJ079161">
    <property type="protein sequence ID" value="AFG70177.1"/>
    <property type="molecule type" value="Genomic_DNA"/>
</dbReference>
<dbReference type="EMBL" id="FJ079154">
    <property type="protein sequence ID" value="AFG70173.1"/>
    <property type="molecule type" value="Genomic_DNA"/>
</dbReference>
<evidence type="ECO:0000313" key="17">
    <source>
        <dbReference type="EMBL" id="AFG70179.1"/>
    </source>
</evidence>
<evidence type="ECO:0000313" key="9">
    <source>
        <dbReference type="EMBL" id="AFG70171.1"/>
    </source>
</evidence>
<dbReference type="EMBL" id="FJ079151">
    <property type="protein sequence ID" value="AFG70179.1"/>
    <property type="molecule type" value="Genomic_DNA"/>
</dbReference>